<gene>
    <name evidence="2" type="primary">Cnig_chr_III.g8687</name>
    <name evidence="2" type="ORF">B9Z55_008687</name>
</gene>
<evidence type="ECO:0000313" key="3">
    <source>
        <dbReference type="Proteomes" id="UP000230233"/>
    </source>
</evidence>
<reference evidence="3" key="1">
    <citation type="submission" date="2017-10" db="EMBL/GenBank/DDBJ databases">
        <title>Rapid genome shrinkage in a self-fertile nematode reveals novel sperm competition proteins.</title>
        <authorList>
            <person name="Yin D."/>
            <person name="Schwarz E.M."/>
            <person name="Thomas C.G."/>
            <person name="Felde R.L."/>
            <person name="Korf I.F."/>
            <person name="Cutter A.D."/>
            <person name="Schartner C.M."/>
            <person name="Ralston E.J."/>
            <person name="Meyer B.J."/>
            <person name="Haag E.S."/>
        </authorList>
    </citation>
    <scope>NUCLEOTIDE SEQUENCE [LARGE SCALE GENOMIC DNA]</scope>
    <source>
        <strain evidence="3">JU1422</strain>
    </source>
</reference>
<feature type="chain" id="PRO_5013862205" evidence="1">
    <location>
        <begin position="18"/>
        <end position="80"/>
    </location>
</feature>
<name>A0A2G5UNU7_9PELO</name>
<dbReference type="Proteomes" id="UP000230233">
    <property type="component" value="Chromosome III"/>
</dbReference>
<sequence>MLIGVEGFFLVTRLLVAQIMTYETQRNERMGLLMLAQGEHWPAKYLAGLRDAEKERERWPAIQTLADHFSRFSASHWPAK</sequence>
<organism evidence="2 3">
    <name type="scientific">Caenorhabditis nigoni</name>
    <dbReference type="NCBI Taxonomy" id="1611254"/>
    <lineage>
        <taxon>Eukaryota</taxon>
        <taxon>Metazoa</taxon>
        <taxon>Ecdysozoa</taxon>
        <taxon>Nematoda</taxon>
        <taxon>Chromadorea</taxon>
        <taxon>Rhabditida</taxon>
        <taxon>Rhabditina</taxon>
        <taxon>Rhabditomorpha</taxon>
        <taxon>Rhabditoidea</taxon>
        <taxon>Rhabditidae</taxon>
        <taxon>Peloderinae</taxon>
        <taxon>Caenorhabditis</taxon>
    </lineage>
</organism>
<keyword evidence="1" id="KW-0732">Signal</keyword>
<dbReference type="AlphaFoldDB" id="A0A2G5UNU7"/>
<evidence type="ECO:0000313" key="2">
    <source>
        <dbReference type="EMBL" id="PIC41179.1"/>
    </source>
</evidence>
<dbReference type="EMBL" id="PDUG01000003">
    <property type="protein sequence ID" value="PIC41179.1"/>
    <property type="molecule type" value="Genomic_DNA"/>
</dbReference>
<keyword evidence="3" id="KW-1185">Reference proteome</keyword>
<feature type="signal peptide" evidence="1">
    <location>
        <begin position="1"/>
        <end position="17"/>
    </location>
</feature>
<accession>A0A2G5UNU7</accession>
<protein>
    <submittedName>
        <fullName evidence="2">Uncharacterized protein</fullName>
    </submittedName>
</protein>
<comment type="caution">
    <text evidence="2">The sequence shown here is derived from an EMBL/GenBank/DDBJ whole genome shotgun (WGS) entry which is preliminary data.</text>
</comment>
<evidence type="ECO:0000256" key="1">
    <source>
        <dbReference type="SAM" id="SignalP"/>
    </source>
</evidence>
<proteinExistence type="predicted"/>